<dbReference type="Proteomes" id="UP000006050">
    <property type="component" value="Chromosome"/>
</dbReference>
<accession>I3Z651</accession>
<dbReference type="eggNOG" id="COG0714">
    <property type="taxonomic scope" value="Bacteria"/>
</dbReference>
<dbReference type="EMBL" id="CP003281">
    <property type="protein sequence ID" value="AFL84719.1"/>
    <property type="molecule type" value="Genomic_DNA"/>
</dbReference>
<dbReference type="HOGENOM" id="CLU_039264_1_0_10"/>
<dbReference type="Pfam" id="PF13148">
    <property type="entry name" value="DUF3987"/>
    <property type="match status" value="1"/>
</dbReference>
<evidence type="ECO:0000313" key="2">
    <source>
        <dbReference type="Proteomes" id="UP000006050"/>
    </source>
</evidence>
<proteinExistence type="predicted"/>
<evidence type="ECO:0008006" key="3">
    <source>
        <dbReference type="Google" id="ProtNLM"/>
    </source>
</evidence>
<dbReference type="RefSeq" id="WP_014772680.1">
    <property type="nucleotide sequence ID" value="NC_018010.1"/>
</dbReference>
<evidence type="ECO:0000313" key="1">
    <source>
        <dbReference type="EMBL" id="AFL84719.1"/>
    </source>
</evidence>
<dbReference type="InterPro" id="IPR025048">
    <property type="entry name" value="DUF3987"/>
</dbReference>
<dbReference type="STRING" id="866536.Belba_2152"/>
<keyword evidence="2" id="KW-1185">Reference proteome</keyword>
<protein>
    <recommendedName>
        <fullName evidence="3">DUF3987 domain-containing protein</fullName>
    </recommendedName>
</protein>
<gene>
    <name evidence="1" type="ordered locus">Belba_2152</name>
</gene>
<dbReference type="KEGG" id="bbd:Belba_2152"/>
<organism evidence="1 2">
    <name type="scientific">Belliella baltica (strain DSM 15883 / CIP 108006 / LMG 21964 / BA134)</name>
    <dbReference type="NCBI Taxonomy" id="866536"/>
    <lineage>
        <taxon>Bacteria</taxon>
        <taxon>Pseudomonadati</taxon>
        <taxon>Bacteroidota</taxon>
        <taxon>Cytophagia</taxon>
        <taxon>Cytophagales</taxon>
        <taxon>Cyclobacteriaceae</taxon>
        <taxon>Belliella</taxon>
    </lineage>
</organism>
<name>I3Z651_BELBD</name>
<reference evidence="2" key="1">
    <citation type="submission" date="2012-06" db="EMBL/GenBank/DDBJ databases">
        <title>The complete genome of Belliella baltica DSM 15883.</title>
        <authorList>
            <person name="Lucas S."/>
            <person name="Copeland A."/>
            <person name="Lapidus A."/>
            <person name="Goodwin L."/>
            <person name="Pitluck S."/>
            <person name="Peters L."/>
            <person name="Mikhailova N."/>
            <person name="Davenport K."/>
            <person name="Kyrpides N."/>
            <person name="Mavromatis K."/>
            <person name="Pagani I."/>
            <person name="Ivanova N."/>
            <person name="Ovchinnikova G."/>
            <person name="Zeytun A."/>
            <person name="Detter J.C."/>
            <person name="Han C."/>
            <person name="Land M."/>
            <person name="Hauser L."/>
            <person name="Markowitz V."/>
            <person name="Cheng J.-F."/>
            <person name="Hugenholtz P."/>
            <person name="Woyke T."/>
            <person name="Wu D."/>
            <person name="Tindall B."/>
            <person name="Pomrenke H."/>
            <person name="Brambilla E."/>
            <person name="Klenk H.-P."/>
            <person name="Eisen J.A."/>
        </authorList>
    </citation>
    <scope>NUCLEOTIDE SEQUENCE [LARGE SCALE GENOMIC DNA]</scope>
    <source>
        <strain evidence="2">DSM 15883 / CIP 108006 / LMG 21964 / BA134</strain>
    </source>
</reference>
<dbReference type="AlphaFoldDB" id="I3Z651"/>
<dbReference type="OrthoDB" id="2781056at2"/>
<sequence>MKNQKNNLPKISENLKNIISIGQRESTFPLNVFPKELQRITEKISQGRGIHEDYLGASILFSFGYAIGNNMSVSILENTTKLKPILYLALIGNPGSNKSSALKLTMKYFYELDKLEFEKYQKAKNDYERWLELSPEEKEENPMDPPTRKQSILKDSTLEAVGNSLAKNPRGVAQIRDEIAGFFRDLNKYRSGSDLENYLELWSQDPVILNRASKIEIPPVLDPFLMLAGTTQPKILEKTLASILADGSGFFDRFLYIWPNFTEKAIYKKINLKLPIASFEDKIQKVFDYSETLNETENFSFSPKAQKLVLEWLNVFNKNLVDSSDEAIASIYSKFDIHLQRICLILHIIDWAFGKEKLDSISYSTAVRAIMLTEYFRGQSEKALDFLINTDPATKLRPHHLELYNKLPEQFSSSEGIKIASRLGFSVRSFYYFLANNPNLFTLNRPGLYSKA</sequence>